<sequence>MYPRKSVQLFYHEYLQAERYAISLHTRTEGDHDFSLIVAYQNSTHVGFEYNYQPGVDLSAQPQPGDAVALAPRADVNWPGVGERVSVALAYAKVTIIRLAFNSIKVVIDNLTQQAINVAIDWANGDINDKVPAGASSSITQNVHQGTSETLEIQAYLA</sequence>
<name>A0A3M2QL88_9HYPO</name>
<dbReference type="Proteomes" id="UP000277212">
    <property type="component" value="Unassembled WGS sequence"/>
</dbReference>
<protein>
    <submittedName>
        <fullName evidence="1">Uncharacterized protein</fullName>
    </submittedName>
</protein>
<evidence type="ECO:0000313" key="1">
    <source>
        <dbReference type="EMBL" id="RMI92105.1"/>
    </source>
</evidence>
<proteinExistence type="predicted"/>
<dbReference type="OrthoDB" id="5080804at2759"/>
<dbReference type="AlphaFoldDB" id="A0A3M2QL88"/>
<evidence type="ECO:0000313" key="2">
    <source>
        <dbReference type="Proteomes" id="UP000277212"/>
    </source>
</evidence>
<reference evidence="1 2" key="1">
    <citation type="submission" date="2017-06" db="EMBL/GenBank/DDBJ databases">
        <title>Comparative genomic analysis of Ambrosia Fusariam Clade fungi.</title>
        <authorList>
            <person name="Stajich J.E."/>
            <person name="Carrillo J."/>
            <person name="Kijimoto T."/>
            <person name="Eskalen A."/>
            <person name="O'Donnell K."/>
            <person name="Kasson M."/>
        </authorList>
    </citation>
    <scope>NUCLEOTIDE SEQUENCE [LARGE SCALE GENOMIC DNA]</scope>
    <source>
        <strain evidence="1">UCR3666</strain>
    </source>
</reference>
<dbReference type="EMBL" id="NKUJ01001213">
    <property type="protein sequence ID" value="RMI92105.1"/>
    <property type="molecule type" value="Genomic_DNA"/>
</dbReference>
<comment type="caution">
    <text evidence="1">The sequence shown here is derived from an EMBL/GenBank/DDBJ whole genome shotgun (WGS) entry which is preliminary data.</text>
</comment>
<keyword evidence="2" id="KW-1185">Reference proteome</keyword>
<organism evidence="1 2">
    <name type="scientific">Fusarium kuroshium</name>
    <dbReference type="NCBI Taxonomy" id="2010991"/>
    <lineage>
        <taxon>Eukaryota</taxon>
        <taxon>Fungi</taxon>
        <taxon>Dikarya</taxon>
        <taxon>Ascomycota</taxon>
        <taxon>Pezizomycotina</taxon>
        <taxon>Sordariomycetes</taxon>
        <taxon>Hypocreomycetidae</taxon>
        <taxon>Hypocreales</taxon>
        <taxon>Nectriaceae</taxon>
        <taxon>Fusarium</taxon>
        <taxon>Fusarium solani species complex</taxon>
    </lineage>
</organism>
<gene>
    <name evidence="1" type="ORF">CDV36_016584</name>
</gene>
<accession>A0A3M2QL88</accession>